<dbReference type="AlphaFoldDB" id="A0A068VVL2"/>
<evidence type="ECO:0000256" key="1">
    <source>
        <dbReference type="SAM" id="MobiDB-lite"/>
    </source>
</evidence>
<feature type="region of interest" description="Disordered" evidence="1">
    <location>
        <begin position="1"/>
        <end position="21"/>
    </location>
</feature>
<accession>A0A068VVL2</accession>
<protein>
    <submittedName>
        <fullName evidence="2">Uncharacterized protein</fullName>
    </submittedName>
</protein>
<name>A0A068VVL2_PROFF</name>
<sequence>MPATDSARFRPRASGTASVLAHDPKVVDAQPFKAGGGELVFQPNRSLPPPDAVLARAEQLRCSWFLQGSDRPAYSPKEA</sequence>
<evidence type="ECO:0000313" key="2">
    <source>
        <dbReference type="EMBL" id="CEP26591.1"/>
    </source>
</evidence>
<reference evidence="2" key="1">
    <citation type="submission" date="2014-08" db="EMBL/GenBank/DDBJ databases">
        <authorList>
            <person name="Falentin Helene"/>
        </authorList>
    </citation>
    <scope>NUCLEOTIDE SEQUENCE</scope>
</reference>
<organism evidence="2">
    <name type="scientific">Propionibacterium freudenreichii subsp. freudenreichii</name>
    <dbReference type="NCBI Taxonomy" id="66712"/>
    <lineage>
        <taxon>Bacteria</taxon>
        <taxon>Bacillati</taxon>
        <taxon>Actinomycetota</taxon>
        <taxon>Actinomycetes</taxon>
        <taxon>Propionibacteriales</taxon>
        <taxon>Propionibacteriaceae</taxon>
        <taxon>Propionibacterium</taxon>
    </lineage>
</organism>
<dbReference type="EMBL" id="LM676415">
    <property type="protein sequence ID" value="CEP26591.1"/>
    <property type="molecule type" value="Genomic_DNA"/>
</dbReference>
<proteinExistence type="predicted"/>
<gene>
    <name evidence="2" type="ORF">PFCIRM138_08385</name>
</gene>